<evidence type="ECO:0000256" key="1">
    <source>
        <dbReference type="SAM" id="MobiDB-lite"/>
    </source>
</evidence>
<feature type="transmembrane region" description="Helical" evidence="2">
    <location>
        <begin position="132"/>
        <end position="148"/>
    </location>
</feature>
<protein>
    <submittedName>
        <fullName evidence="4">Unannotated protein</fullName>
    </submittedName>
</protein>
<feature type="transmembrane region" description="Helical" evidence="2">
    <location>
        <begin position="6"/>
        <end position="22"/>
    </location>
</feature>
<reference evidence="4" key="1">
    <citation type="submission" date="2020-05" db="EMBL/GenBank/DDBJ databases">
        <authorList>
            <person name="Chiriac C."/>
            <person name="Salcher M."/>
            <person name="Ghai R."/>
            <person name="Kavagutti S V."/>
        </authorList>
    </citation>
    <scope>NUCLEOTIDE SEQUENCE</scope>
</reference>
<dbReference type="EMBL" id="CAFBPN010000165">
    <property type="protein sequence ID" value="CAB5031855.1"/>
    <property type="molecule type" value="Genomic_DNA"/>
</dbReference>
<proteinExistence type="predicted"/>
<gene>
    <name evidence="3" type="ORF">UFOPK4098_01631</name>
    <name evidence="4" type="ORF">UFOPK4347_01494</name>
</gene>
<evidence type="ECO:0000313" key="3">
    <source>
        <dbReference type="EMBL" id="CAB5031855.1"/>
    </source>
</evidence>
<dbReference type="AlphaFoldDB" id="A0A6J7UNP1"/>
<feature type="transmembrane region" description="Helical" evidence="2">
    <location>
        <begin position="154"/>
        <end position="174"/>
    </location>
</feature>
<organism evidence="4">
    <name type="scientific">freshwater metagenome</name>
    <dbReference type="NCBI Taxonomy" id="449393"/>
    <lineage>
        <taxon>unclassified sequences</taxon>
        <taxon>metagenomes</taxon>
        <taxon>ecological metagenomes</taxon>
    </lineage>
</organism>
<name>A0A6J7UNP1_9ZZZZ</name>
<sequence>MSTVILLIVAAMWAAVLLPPIFRSKIDRPQSSVDVFRRQLHTLQSGVPQRGAYGNPSPYGRSAAPMRAMARPFAPAPAARRSSLGGAPVAAPTSGRSHHHTASQGIPRPVNGQVGFAPMSGREMLRRRRANVLYGVLSVNGVSLFLAFTTGSSLMTLLFGAAFLSLVGYCYMLVQIRQQQINRRYRHNYYRAA</sequence>
<keyword evidence="2" id="KW-0812">Transmembrane</keyword>
<accession>A0A6J7UNP1</accession>
<evidence type="ECO:0000313" key="4">
    <source>
        <dbReference type="EMBL" id="CAB5067509.1"/>
    </source>
</evidence>
<dbReference type="EMBL" id="CAFBQU010000058">
    <property type="protein sequence ID" value="CAB5067509.1"/>
    <property type="molecule type" value="Genomic_DNA"/>
</dbReference>
<feature type="region of interest" description="Disordered" evidence="1">
    <location>
        <begin position="78"/>
        <end position="112"/>
    </location>
</feature>
<evidence type="ECO:0000256" key="2">
    <source>
        <dbReference type="SAM" id="Phobius"/>
    </source>
</evidence>
<keyword evidence="2" id="KW-0472">Membrane</keyword>
<keyword evidence="2" id="KW-1133">Transmembrane helix</keyword>